<gene>
    <name evidence="4" type="ORF">CAUJ_LOCUS9775</name>
</gene>
<dbReference type="GO" id="GO:0042026">
    <property type="term" value="P:protein refolding"/>
    <property type="evidence" value="ECO:0007669"/>
    <property type="project" value="TreeGrafter"/>
</dbReference>
<evidence type="ECO:0000313" key="4">
    <source>
        <dbReference type="EMBL" id="CAD6193856.1"/>
    </source>
</evidence>
<evidence type="ECO:0000256" key="1">
    <source>
        <dbReference type="PROSITE-ProRule" id="PRU00285"/>
    </source>
</evidence>
<evidence type="ECO:0000313" key="5">
    <source>
        <dbReference type="Proteomes" id="UP000835052"/>
    </source>
</evidence>
<dbReference type="InterPro" id="IPR002068">
    <property type="entry name" value="A-crystallin/Hsp20_dom"/>
</dbReference>
<dbReference type="GO" id="GO:0005634">
    <property type="term" value="C:nucleus"/>
    <property type="evidence" value="ECO:0007669"/>
    <property type="project" value="TreeGrafter"/>
</dbReference>
<dbReference type="PANTHER" id="PTHR45640">
    <property type="entry name" value="HEAT SHOCK PROTEIN HSP-12.2-RELATED"/>
    <property type="match status" value="1"/>
</dbReference>
<dbReference type="InterPro" id="IPR008978">
    <property type="entry name" value="HSP20-like_chaperone"/>
</dbReference>
<reference evidence="4" key="1">
    <citation type="submission" date="2020-10" db="EMBL/GenBank/DDBJ databases">
        <authorList>
            <person name="Kikuchi T."/>
        </authorList>
    </citation>
    <scope>NUCLEOTIDE SEQUENCE</scope>
    <source>
        <strain evidence="4">NKZ352</strain>
    </source>
</reference>
<keyword evidence="5" id="KW-1185">Reference proteome</keyword>
<evidence type="ECO:0000259" key="3">
    <source>
        <dbReference type="PROSITE" id="PS01031"/>
    </source>
</evidence>
<dbReference type="GO" id="GO:0009408">
    <property type="term" value="P:response to heat"/>
    <property type="evidence" value="ECO:0007669"/>
    <property type="project" value="TreeGrafter"/>
</dbReference>
<dbReference type="CDD" id="cd06526">
    <property type="entry name" value="metazoan_ACD"/>
    <property type="match status" value="1"/>
</dbReference>
<accession>A0A8S1HB68</accession>
<dbReference type="PANTHER" id="PTHR45640:SF32">
    <property type="entry name" value="STRESS-INDUCED PROTEIN 1"/>
    <property type="match status" value="1"/>
</dbReference>
<feature type="domain" description="SHSP" evidence="3">
    <location>
        <begin position="16"/>
        <end position="122"/>
    </location>
</feature>
<proteinExistence type="inferred from homology"/>
<dbReference type="GO" id="GO:0005737">
    <property type="term" value="C:cytoplasm"/>
    <property type="evidence" value="ECO:0007669"/>
    <property type="project" value="TreeGrafter"/>
</dbReference>
<sequence>MSLFPYRDSIVNPYWLNSNQLDINNGEVINDDKQFAVKLDVSHFRPEELNVQLNGRQLTIEGKHEFRGDHGMSQRSFLRSFLVPDDVDINAVHSELSNDGRLAIEAPKTAFSADRAISFQKH</sequence>
<dbReference type="PRINTS" id="PR00299">
    <property type="entry name" value="ACRYSTALLIN"/>
</dbReference>
<protein>
    <recommendedName>
        <fullName evidence="3">SHSP domain-containing protein</fullName>
    </recommendedName>
</protein>
<dbReference type="AlphaFoldDB" id="A0A8S1HB68"/>
<comment type="caution">
    <text evidence="4">The sequence shown here is derived from an EMBL/GenBank/DDBJ whole genome shotgun (WGS) entry which is preliminary data.</text>
</comment>
<dbReference type="InterPro" id="IPR001436">
    <property type="entry name" value="Alpha-crystallin/sHSP_animal"/>
</dbReference>
<dbReference type="OrthoDB" id="1431247at2759"/>
<dbReference type="GO" id="GO:0036498">
    <property type="term" value="P:IRE1-mediated unfolded protein response"/>
    <property type="evidence" value="ECO:0007669"/>
    <property type="project" value="TreeGrafter"/>
</dbReference>
<evidence type="ECO:0000256" key="2">
    <source>
        <dbReference type="RuleBase" id="RU003616"/>
    </source>
</evidence>
<dbReference type="PROSITE" id="PS01031">
    <property type="entry name" value="SHSP"/>
    <property type="match status" value="1"/>
</dbReference>
<dbReference type="EMBL" id="CAJGYM010000039">
    <property type="protein sequence ID" value="CAD6193856.1"/>
    <property type="molecule type" value="Genomic_DNA"/>
</dbReference>
<dbReference type="Gene3D" id="2.60.40.790">
    <property type="match status" value="1"/>
</dbReference>
<dbReference type="Pfam" id="PF00011">
    <property type="entry name" value="HSP20"/>
    <property type="match status" value="1"/>
</dbReference>
<dbReference type="Proteomes" id="UP000835052">
    <property type="component" value="Unassembled WGS sequence"/>
</dbReference>
<dbReference type="GO" id="GO:0051082">
    <property type="term" value="F:unfolded protein binding"/>
    <property type="evidence" value="ECO:0007669"/>
    <property type="project" value="TreeGrafter"/>
</dbReference>
<comment type="similarity">
    <text evidence="1 2">Belongs to the small heat shock protein (HSP20) family.</text>
</comment>
<name>A0A8S1HB68_9PELO</name>
<organism evidence="4 5">
    <name type="scientific">Caenorhabditis auriculariae</name>
    <dbReference type="NCBI Taxonomy" id="2777116"/>
    <lineage>
        <taxon>Eukaryota</taxon>
        <taxon>Metazoa</taxon>
        <taxon>Ecdysozoa</taxon>
        <taxon>Nematoda</taxon>
        <taxon>Chromadorea</taxon>
        <taxon>Rhabditida</taxon>
        <taxon>Rhabditina</taxon>
        <taxon>Rhabditomorpha</taxon>
        <taxon>Rhabditoidea</taxon>
        <taxon>Rhabditidae</taxon>
        <taxon>Peloderinae</taxon>
        <taxon>Caenorhabditis</taxon>
    </lineage>
</organism>
<dbReference type="SUPFAM" id="SSF49764">
    <property type="entry name" value="HSP20-like chaperones"/>
    <property type="match status" value="1"/>
</dbReference>